<evidence type="ECO:0000313" key="4">
    <source>
        <dbReference type="Proteomes" id="UP001066276"/>
    </source>
</evidence>
<comment type="caution">
    <text evidence="3">The sequence shown here is derived from an EMBL/GenBank/DDBJ whole genome shotgun (WGS) entry which is preliminary data.</text>
</comment>
<keyword evidence="4" id="KW-1185">Reference proteome</keyword>
<proteinExistence type="predicted"/>
<feature type="region of interest" description="Disordered" evidence="1">
    <location>
        <begin position="49"/>
        <end position="68"/>
    </location>
</feature>
<keyword evidence="2" id="KW-1133">Transmembrane helix</keyword>
<evidence type="ECO:0000256" key="1">
    <source>
        <dbReference type="SAM" id="MobiDB-lite"/>
    </source>
</evidence>
<name>A0AAV7NER4_PLEWA</name>
<feature type="transmembrane region" description="Helical" evidence="2">
    <location>
        <begin position="7"/>
        <end position="38"/>
    </location>
</feature>
<dbReference type="AlphaFoldDB" id="A0AAV7NER4"/>
<reference evidence="3" key="1">
    <citation type="journal article" date="2022" name="bioRxiv">
        <title>Sequencing and chromosome-scale assembly of the giantPleurodeles waltlgenome.</title>
        <authorList>
            <person name="Brown T."/>
            <person name="Elewa A."/>
            <person name="Iarovenko S."/>
            <person name="Subramanian E."/>
            <person name="Araus A.J."/>
            <person name="Petzold A."/>
            <person name="Susuki M."/>
            <person name="Suzuki K.-i.T."/>
            <person name="Hayashi T."/>
            <person name="Toyoda A."/>
            <person name="Oliveira C."/>
            <person name="Osipova E."/>
            <person name="Leigh N.D."/>
            <person name="Simon A."/>
            <person name="Yun M.H."/>
        </authorList>
    </citation>
    <scope>NUCLEOTIDE SEQUENCE</scope>
    <source>
        <strain evidence="3">20211129_DDA</strain>
        <tissue evidence="3">Liver</tissue>
    </source>
</reference>
<feature type="non-terminal residue" evidence="3">
    <location>
        <position position="108"/>
    </location>
</feature>
<feature type="non-terminal residue" evidence="3">
    <location>
        <position position="1"/>
    </location>
</feature>
<dbReference type="Proteomes" id="UP001066276">
    <property type="component" value="Chromosome 8"/>
</dbReference>
<protein>
    <recommendedName>
        <fullName evidence="5">Secreted protein</fullName>
    </recommendedName>
</protein>
<dbReference type="EMBL" id="JANPWB010000012">
    <property type="protein sequence ID" value="KAJ1113649.1"/>
    <property type="molecule type" value="Genomic_DNA"/>
</dbReference>
<keyword evidence="2" id="KW-0812">Transmembrane</keyword>
<organism evidence="3 4">
    <name type="scientific">Pleurodeles waltl</name>
    <name type="common">Iberian ribbed newt</name>
    <dbReference type="NCBI Taxonomy" id="8319"/>
    <lineage>
        <taxon>Eukaryota</taxon>
        <taxon>Metazoa</taxon>
        <taxon>Chordata</taxon>
        <taxon>Craniata</taxon>
        <taxon>Vertebrata</taxon>
        <taxon>Euteleostomi</taxon>
        <taxon>Amphibia</taxon>
        <taxon>Batrachia</taxon>
        <taxon>Caudata</taxon>
        <taxon>Salamandroidea</taxon>
        <taxon>Salamandridae</taxon>
        <taxon>Pleurodelinae</taxon>
        <taxon>Pleurodeles</taxon>
    </lineage>
</organism>
<sequence length="108" mass="11838">FKAFADFAVACCSFGSSCPAVCVVACFSGISLVIAVAVQSSCWRCPRSGRRAGAGDGRQRKQSQDAGGLFCNTEHNRRGRQFCFNAHSNSFISILMTFLDQTYFYLKQ</sequence>
<keyword evidence="2" id="KW-0472">Membrane</keyword>
<gene>
    <name evidence="3" type="ORF">NDU88_001891</name>
</gene>
<accession>A0AAV7NER4</accession>
<evidence type="ECO:0000313" key="3">
    <source>
        <dbReference type="EMBL" id="KAJ1113649.1"/>
    </source>
</evidence>
<evidence type="ECO:0000256" key="2">
    <source>
        <dbReference type="SAM" id="Phobius"/>
    </source>
</evidence>
<evidence type="ECO:0008006" key="5">
    <source>
        <dbReference type="Google" id="ProtNLM"/>
    </source>
</evidence>